<dbReference type="Gramene" id="OGLUM12G15610.1">
    <property type="protein sequence ID" value="OGLUM12G15610.1"/>
    <property type="gene ID" value="OGLUM12G15610"/>
</dbReference>
<feature type="region of interest" description="Disordered" evidence="1">
    <location>
        <begin position="21"/>
        <end position="76"/>
    </location>
</feature>
<dbReference type="AlphaFoldDB" id="A0A0E0BTG4"/>
<feature type="compositionally biased region" description="Low complexity" evidence="1">
    <location>
        <begin position="21"/>
        <end position="53"/>
    </location>
</feature>
<evidence type="ECO:0000313" key="3">
    <source>
        <dbReference type="Proteomes" id="UP000026961"/>
    </source>
</evidence>
<evidence type="ECO:0000313" key="2">
    <source>
        <dbReference type="EnsemblPlants" id="OGLUM12G15610.1"/>
    </source>
</evidence>
<protein>
    <submittedName>
        <fullName evidence="2">Uncharacterized protein</fullName>
    </submittedName>
</protein>
<dbReference type="HOGENOM" id="CLU_1963027_0_0_1"/>
<dbReference type="EnsemblPlants" id="OGLUM12G15610.1">
    <property type="protein sequence ID" value="OGLUM12G15610.1"/>
    <property type="gene ID" value="OGLUM12G15610"/>
</dbReference>
<organism evidence="2">
    <name type="scientific">Oryza glumipatula</name>
    <dbReference type="NCBI Taxonomy" id="40148"/>
    <lineage>
        <taxon>Eukaryota</taxon>
        <taxon>Viridiplantae</taxon>
        <taxon>Streptophyta</taxon>
        <taxon>Embryophyta</taxon>
        <taxon>Tracheophyta</taxon>
        <taxon>Spermatophyta</taxon>
        <taxon>Magnoliopsida</taxon>
        <taxon>Liliopsida</taxon>
        <taxon>Poales</taxon>
        <taxon>Poaceae</taxon>
        <taxon>BOP clade</taxon>
        <taxon>Oryzoideae</taxon>
        <taxon>Oryzeae</taxon>
        <taxon>Oryzinae</taxon>
        <taxon>Oryza</taxon>
    </lineage>
</organism>
<reference evidence="2" key="1">
    <citation type="submission" date="2015-04" db="UniProtKB">
        <authorList>
            <consortium name="EnsemblPlants"/>
        </authorList>
    </citation>
    <scope>IDENTIFICATION</scope>
</reference>
<dbReference type="Proteomes" id="UP000026961">
    <property type="component" value="Chromosome 12"/>
</dbReference>
<name>A0A0E0BTG4_9ORYZ</name>
<keyword evidence="3" id="KW-1185">Reference proteome</keyword>
<evidence type="ECO:0000256" key="1">
    <source>
        <dbReference type="SAM" id="MobiDB-lite"/>
    </source>
</evidence>
<reference evidence="2" key="2">
    <citation type="submission" date="2018-05" db="EMBL/GenBank/DDBJ databases">
        <title>OgluRS3 (Oryza glumaepatula Reference Sequence Version 3).</title>
        <authorList>
            <person name="Zhang J."/>
            <person name="Kudrna D."/>
            <person name="Lee S."/>
            <person name="Talag J."/>
            <person name="Welchert J."/>
            <person name="Wing R.A."/>
        </authorList>
    </citation>
    <scope>NUCLEOTIDE SEQUENCE [LARGE SCALE GENOMIC DNA]</scope>
</reference>
<proteinExistence type="predicted"/>
<accession>A0A0E0BTG4</accession>
<sequence>MGGLSPPSERWWTRLISRSFTSGAPASTSRRASTESTAATRRPAAAASASSVSRRLRGPMSKRSAGARVQRLRHRVDSAEVRTTSLAAGKKPRIISSRSSVRPLIMSSAGGGGGGVVVSGKLVESMGA</sequence>